<name>A0ABX1J392_9PSEU</name>
<dbReference type="Proteomes" id="UP000715441">
    <property type="component" value="Unassembled WGS sequence"/>
</dbReference>
<evidence type="ECO:0008006" key="3">
    <source>
        <dbReference type="Google" id="ProtNLM"/>
    </source>
</evidence>
<reference evidence="1 2" key="1">
    <citation type="submission" date="2020-04" db="EMBL/GenBank/DDBJ databases">
        <title>Novel species.</title>
        <authorList>
            <person name="Teo W.F.A."/>
            <person name="Lipun K."/>
            <person name="Srisuk N."/>
            <person name="Duangmal K."/>
        </authorList>
    </citation>
    <scope>NUCLEOTIDE SEQUENCE [LARGE SCALE GENOMIC DNA]</scope>
    <source>
        <strain evidence="1 2">K13G38</strain>
    </source>
</reference>
<dbReference type="InterPro" id="IPR006764">
    <property type="entry name" value="SAM_dep_MeTrfase_SAV2177_type"/>
</dbReference>
<accession>A0ABX1J392</accession>
<dbReference type="EMBL" id="JAAXLS010000003">
    <property type="protein sequence ID" value="NKQ52762.1"/>
    <property type="molecule type" value="Genomic_DNA"/>
</dbReference>
<comment type="caution">
    <text evidence="1">The sequence shown here is derived from an EMBL/GenBank/DDBJ whole genome shotgun (WGS) entry which is preliminary data.</text>
</comment>
<sequence>MTYPSIARVNDFWLEGFNHNASDQEYAEHIELCAPHIPYLVRASRQLTGRMVRYLVDQGVRQFIDLGSGIPTRRHVHEVAQERDAECTVVYVDFDPSVVADARDVLAGNDRVAYLAADIRDPESIFGAPERARLIDLSKPVGLLAIETLLYVSDSDNPAALIRSFVDRLAPGSYLGMTHCSENAELRSGLEIFSRMFGEPPDVALRGREEFEGFFAGLDIVEPGVVPVTLWNPLTEEDVGRNAHLAHMFAGMGRKS</sequence>
<dbReference type="InterPro" id="IPR029063">
    <property type="entry name" value="SAM-dependent_MTases_sf"/>
</dbReference>
<gene>
    <name evidence="1" type="ORF">HFP15_07695</name>
</gene>
<evidence type="ECO:0000313" key="2">
    <source>
        <dbReference type="Proteomes" id="UP000715441"/>
    </source>
</evidence>
<dbReference type="SUPFAM" id="SSF53335">
    <property type="entry name" value="S-adenosyl-L-methionine-dependent methyltransferases"/>
    <property type="match status" value="1"/>
</dbReference>
<dbReference type="PIRSF" id="PIRSF017393">
    <property type="entry name" value="MTase_SAV2177"/>
    <property type="match status" value="1"/>
</dbReference>
<dbReference type="Pfam" id="PF04672">
    <property type="entry name" value="Methyltransf_19"/>
    <property type="match status" value="1"/>
</dbReference>
<dbReference type="Gene3D" id="3.40.50.150">
    <property type="entry name" value="Vaccinia Virus protein VP39"/>
    <property type="match status" value="1"/>
</dbReference>
<evidence type="ECO:0000313" key="1">
    <source>
        <dbReference type="EMBL" id="NKQ52762.1"/>
    </source>
</evidence>
<proteinExistence type="predicted"/>
<protein>
    <recommendedName>
        <fullName evidence="3">S-adenosyl methyltransferase</fullName>
    </recommendedName>
</protein>
<keyword evidence="2" id="KW-1185">Reference proteome</keyword>
<organism evidence="1 2">
    <name type="scientific">Amycolatopsis acididurans</name>
    <dbReference type="NCBI Taxonomy" id="2724524"/>
    <lineage>
        <taxon>Bacteria</taxon>
        <taxon>Bacillati</taxon>
        <taxon>Actinomycetota</taxon>
        <taxon>Actinomycetes</taxon>
        <taxon>Pseudonocardiales</taxon>
        <taxon>Pseudonocardiaceae</taxon>
        <taxon>Amycolatopsis</taxon>
    </lineage>
</organism>